<dbReference type="InterPro" id="IPR052500">
    <property type="entry name" value="Chloro/Mito_RNA_Process"/>
</dbReference>
<organism evidence="2">
    <name type="scientific">Moramonas marocensis</name>
    <dbReference type="NCBI Taxonomy" id="1805496"/>
    <lineage>
        <taxon>Eukaryota</taxon>
        <taxon>Discoba</taxon>
        <taxon>Jakobida</taxon>
        <taxon>Histionina</taxon>
        <taxon>Moramonas</taxon>
    </lineage>
</organism>
<geneLocation type="mitochondrion" evidence="2"/>
<reference evidence="2" key="2">
    <citation type="journal article" date="2016" name="Open Biol.">
        <title>Moramonas marocensis gen. nov., sp. nov.: a jakobid flagellate isolated from desert soil with a bacteria-like, but bloated mitochondrial genome.</title>
        <authorList>
            <person name="Strassert J.F."/>
            <person name="Tikhonenkov D.V."/>
            <person name="Pombert J.F."/>
            <person name="Kolisko M."/>
            <person name="Tai V."/>
            <person name="Mylnikov A.P."/>
            <person name="Keeling P.J."/>
        </authorList>
    </citation>
    <scope>NUCLEOTIDE SEQUENCE</scope>
</reference>
<evidence type="ECO:0000259" key="1">
    <source>
        <dbReference type="Pfam" id="PF03161"/>
    </source>
</evidence>
<evidence type="ECO:0000313" key="2">
    <source>
        <dbReference type="EMBL" id="AML60640.1"/>
    </source>
</evidence>
<dbReference type="Gene3D" id="3.10.28.10">
    <property type="entry name" value="Homing endonucleases"/>
    <property type="match status" value="2"/>
</dbReference>
<dbReference type="EMBL" id="KU057176">
    <property type="protein sequence ID" value="AML60640.1"/>
    <property type="molecule type" value="Genomic_DNA"/>
</dbReference>
<sequence>MSKLSSIQREVLVGILLGDANLQTFNHGRTYRLRCLQSEKHKEYLYHLFDIYKNISNSGPHHLQEVVSHTDIRYEKDINKRYNKYYFNTLTSSSFRFYAQSFYLNGVKMVPYYIERLLTPRSLAYWFMDDGSLKWRDHSKGFRFCTDSFTYRDVCLLSTVLQKKFHLATSIVKNRNSHRISILSQSHDHFRNLISPYIIDSMKYKIA</sequence>
<gene>
    <name evidence="2" type="ORF">Mmmito_0072</name>
</gene>
<accession>A0A140F2K6</accession>
<dbReference type="Pfam" id="PF03161">
    <property type="entry name" value="LAGLIDADG_2"/>
    <property type="match status" value="1"/>
</dbReference>
<proteinExistence type="predicted"/>
<keyword evidence="2" id="KW-0496">Mitochondrion</keyword>
<protein>
    <recommendedName>
        <fullName evidence="1">Homing endonuclease LAGLIDADG domain-containing protein</fullName>
    </recommendedName>
</protein>
<dbReference type="PANTHER" id="PTHR47539:SF1">
    <property type="entry name" value="PENTATRICOPEPTIDE REPEAT-CONTAINING PROTEIN OTP51, CHLOROPLASTIC"/>
    <property type="match status" value="1"/>
</dbReference>
<dbReference type="InterPro" id="IPR027434">
    <property type="entry name" value="Homing_endonucl"/>
</dbReference>
<dbReference type="InterPro" id="IPR004860">
    <property type="entry name" value="LAGLIDADG_dom"/>
</dbReference>
<dbReference type="GO" id="GO:0048564">
    <property type="term" value="P:photosystem I assembly"/>
    <property type="evidence" value="ECO:0007669"/>
    <property type="project" value="TreeGrafter"/>
</dbReference>
<dbReference type="GO" id="GO:0045292">
    <property type="term" value="P:mRNA cis splicing, via spliceosome"/>
    <property type="evidence" value="ECO:0007669"/>
    <property type="project" value="TreeGrafter"/>
</dbReference>
<name>A0A140F2K6_9EUKA</name>
<dbReference type="SUPFAM" id="SSF55608">
    <property type="entry name" value="Homing endonucleases"/>
    <property type="match status" value="1"/>
</dbReference>
<dbReference type="GO" id="GO:0000373">
    <property type="term" value="P:Group II intron splicing"/>
    <property type="evidence" value="ECO:0007669"/>
    <property type="project" value="TreeGrafter"/>
</dbReference>
<feature type="domain" description="Homing endonuclease LAGLIDADG" evidence="1">
    <location>
        <begin position="9"/>
        <end position="190"/>
    </location>
</feature>
<dbReference type="AlphaFoldDB" id="A0A140F2K6"/>
<reference evidence="2" key="1">
    <citation type="submission" date="2015-11" db="EMBL/GenBank/DDBJ databases">
        <authorList>
            <person name="Zhang Y."/>
            <person name="Guo Z."/>
        </authorList>
    </citation>
    <scope>NUCLEOTIDE SEQUENCE</scope>
</reference>
<dbReference type="GO" id="GO:0004519">
    <property type="term" value="F:endonuclease activity"/>
    <property type="evidence" value="ECO:0007669"/>
    <property type="project" value="InterPro"/>
</dbReference>
<dbReference type="PANTHER" id="PTHR47539">
    <property type="entry name" value="PENTATRICOPEPTIDE REPEAT-CONTAINING PROTEIN OTP51, CHLOROPLASTIC"/>
    <property type="match status" value="1"/>
</dbReference>